<feature type="domain" description="THUMP" evidence="14">
    <location>
        <begin position="127"/>
        <end position="251"/>
    </location>
</feature>
<dbReference type="SMART" id="SM00981">
    <property type="entry name" value="THUMP"/>
    <property type="match status" value="1"/>
</dbReference>
<evidence type="ECO:0000256" key="8">
    <source>
        <dbReference type="ARBA" id="ARBA00055679"/>
    </source>
</evidence>
<evidence type="ECO:0000259" key="14">
    <source>
        <dbReference type="PROSITE" id="PS51165"/>
    </source>
</evidence>
<dbReference type="SUPFAM" id="SSF53335">
    <property type="entry name" value="S-adenosyl-L-methionine-dependent methyltransferases"/>
    <property type="match status" value="1"/>
</dbReference>
<feature type="non-terminal residue" evidence="15">
    <location>
        <position position="481"/>
    </location>
</feature>
<proteinExistence type="inferred from homology"/>
<dbReference type="PANTHER" id="PTHR14911">
    <property type="entry name" value="THUMP DOMAIN-CONTAINING"/>
    <property type="match status" value="1"/>
</dbReference>
<dbReference type="GO" id="GO:0030488">
    <property type="term" value="P:tRNA methylation"/>
    <property type="evidence" value="ECO:0007669"/>
    <property type="project" value="TreeGrafter"/>
</dbReference>
<dbReference type="PROSITE" id="PS51165">
    <property type="entry name" value="THUMP"/>
    <property type="match status" value="1"/>
</dbReference>
<comment type="subcellular location">
    <subcellularLocation>
        <location evidence="1">Nucleus</location>
    </subcellularLocation>
</comment>
<comment type="similarity">
    <text evidence="2">Belongs to the methyltransferase superfamily.</text>
</comment>
<dbReference type="InterPro" id="IPR029063">
    <property type="entry name" value="SAM-dependent_MTases_sf"/>
</dbReference>
<evidence type="ECO:0000256" key="3">
    <source>
        <dbReference type="ARBA" id="ARBA00022603"/>
    </source>
</evidence>
<sequence length="481" mass="52467">RFFCTAGRGLEPFLAREVRARLGATEVDCVSGKVFFRAAAGPGELRQLRSGERLFLLLKKHRPLPVSGNRGKMLHEIKSLVIENPEYWLDIISVWRKLHGHKGKTEDGSQENTLALKRTSEQETNTASKRQKTEQVRAIVSEECQVGAGETCEAPDRMSRQECWTESRTCSELPSRGSGEDPATSEELGFSFRVSCRCSGAIARILTSQEVGRAIGMALVKQCRWRADLRDPDLEIFVHLNDIHSVVGIPLFRLPLANREYIRTAGLRSTVAWAMASLAEIRAGGLVLDPMCGLGTILLEAAKEWPEACYWGADISDSQLEGADDNIRTAGLVDKIELLKASVKALPLPSESFDSIISDIPFGKKFKTTSDAQLLPDLLQEMERVLRVGGTLVLLLSQELCRRMDGLTRCAGSDPAEASADGDNRAALSVDGNSSSLAQGGGEPVLSRHFGSLLPEGVYAVSLGKTDAFIHKYRKVSAAGS</sequence>
<feature type="region of interest" description="Disordered" evidence="13">
    <location>
        <begin position="102"/>
        <end position="134"/>
    </location>
</feature>
<dbReference type="InterPro" id="IPR000241">
    <property type="entry name" value="RlmKL-like_Mtase"/>
</dbReference>
<dbReference type="CDD" id="cd02440">
    <property type="entry name" value="AdoMet_MTases"/>
    <property type="match status" value="1"/>
</dbReference>
<feature type="non-terminal residue" evidence="15">
    <location>
        <position position="1"/>
    </location>
</feature>
<dbReference type="Proteomes" id="UP000573793">
    <property type="component" value="Unassembled WGS sequence"/>
</dbReference>
<dbReference type="Pfam" id="PF02926">
    <property type="entry name" value="THUMP"/>
    <property type="match status" value="1"/>
</dbReference>
<evidence type="ECO:0000256" key="5">
    <source>
        <dbReference type="ARBA" id="ARBA00022884"/>
    </source>
</evidence>
<keyword evidence="3" id="KW-0489">Methyltransferase</keyword>
<dbReference type="GO" id="GO:0003723">
    <property type="term" value="F:RNA binding"/>
    <property type="evidence" value="ECO:0007669"/>
    <property type="project" value="UniProtKB-UniRule"/>
</dbReference>
<comment type="function">
    <text evidence="8">Catalytic subunit of the THUMPD2-TRM112 methyltransferase complex, that specifically mediates the S-adenosyl-L-methionine-dependent N(2)-methylation of guanosine nucleotides, most probably at position 72 (m2G72), in the U6snRNA of the major spliceosome. This modification in the U6 snRNA affects the constitutive splicing efficiency of introns that have suboptimal splice sites and can impact final mRNA levels.</text>
</comment>
<comment type="catalytic activity">
    <reaction evidence="7">
        <text>guanosine in U6 snRNA + S-adenosyl-L-methionine = N(2)-methylguanosine in U6 snRNA + S-adenosyl-L-homocysteine + H(+)</text>
        <dbReference type="Rhea" id="RHEA:83423"/>
        <dbReference type="Rhea" id="RHEA-COMP:20128"/>
        <dbReference type="Rhea" id="RHEA-COMP:20129"/>
        <dbReference type="ChEBI" id="CHEBI:15378"/>
        <dbReference type="ChEBI" id="CHEBI:57856"/>
        <dbReference type="ChEBI" id="CHEBI:59789"/>
        <dbReference type="ChEBI" id="CHEBI:74269"/>
        <dbReference type="ChEBI" id="CHEBI:74481"/>
    </reaction>
    <physiologicalReaction direction="left-to-right" evidence="7">
        <dbReference type="Rhea" id="RHEA:83424"/>
    </physiologicalReaction>
</comment>
<keyword evidence="5 12" id="KW-0694">RNA-binding</keyword>
<dbReference type="EMBL" id="VWZM01012087">
    <property type="protein sequence ID" value="NXH04848.1"/>
    <property type="molecule type" value="Genomic_DNA"/>
</dbReference>
<evidence type="ECO:0000256" key="13">
    <source>
        <dbReference type="SAM" id="MobiDB-lite"/>
    </source>
</evidence>
<dbReference type="CDD" id="cd11715">
    <property type="entry name" value="THUMP_AdoMetMT"/>
    <property type="match status" value="1"/>
</dbReference>
<dbReference type="Pfam" id="PF01170">
    <property type="entry name" value="UPF0020"/>
    <property type="match status" value="1"/>
</dbReference>
<dbReference type="AlphaFoldDB" id="A0A7K9GTV2"/>
<evidence type="ECO:0000256" key="10">
    <source>
        <dbReference type="ARBA" id="ARBA00072638"/>
    </source>
</evidence>
<keyword evidence="4" id="KW-0808">Transferase</keyword>
<dbReference type="SUPFAM" id="SSF143437">
    <property type="entry name" value="THUMP domain-like"/>
    <property type="match status" value="1"/>
</dbReference>
<evidence type="ECO:0000256" key="6">
    <source>
        <dbReference type="ARBA" id="ARBA00023242"/>
    </source>
</evidence>
<dbReference type="GO" id="GO:0005634">
    <property type="term" value="C:nucleus"/>
    <property type="evidence" value="ECO:0007669"/>
    <property type="project" value="UniProtKB-SubCell"/>
</dbReference>
<keyword evidence="6" id="KW-0539">Nucleus</keyword>
<dbReference type="PANTHER" id="PTHR14911:SF1">
    <property type="entry name" value="THUMP DOMAIN-CONTAINING PROTEIN 2"/>
    <property type="match status" value="1"/>
</dbReference>
<evidence type="ECO:0000256" key="9">
    <source>
        <dbReference type="ARBA" id="ARBA00065362"/>
    </source>
</evidence>
<evidence type="ECO:0000313" key="16">
    <source>
        <dbReference type="Proteomes" id="UP000573793"/>
    </source>
</evidence>
<gene>
    <name evidence="15" type="primary">Thumpd2</name>
    <name evidence="15" type="ORF">LOXLEU_R14796</name>
</gene>
<dbReference type="GO" id="GO:0043527">
    <property type="term" value="C:tRNA methyltransferase complex"/>
    <property type="evidence" value="ECO:0007669"/>
    <property type="project" value="UniProtKB-ARBA"/>
</dbReference>
<dbReference type="FunFam" id="3.40.50.150:FF:000177">
    <property type="entry name" value="THUMP domain containing 2, isoform CRA_b"/>
    <property type="match status" value="1"/>
</dbReference>
<comment type="subunit">
    <text evidence="9">Part of the heterodimeric THUMPD2-TRM112 methyltransferase complex; this complex forms an active tRNA methyltransferase, where TRMT112 acts as an activator of the catalytic subunit THUMPD2.</text>
</comment>
<comment type="caution">
    <text evidence="15">The sequence shown here is derived from an EMBL/GenBank/DDBJ whole genome shotgun (WGS) entry which is preliminary data.</text>
</comment>
<evidence type="ECO:0000256" key="11">
    <source>
        <dbReference type="ARBA" id="ARBA00077987"/>
    </source>
</evidence>
<evidence type="ECO:0000313" key="15">
    <source>
        <dbReference type="EMBL" id="NXH04848.1"/>
    </source>
</evidence>
<accession>A0A7K9GTV2</accession>
<reference evidence="15 16" key="1">
    <citation type="submission" date="2019-09" db="EMBL/GenBank/DDBJ databases">
        <title>Bird 10,000 Genomes (B10K) Project - Family phase.</title>
        <authorList>
            <person name="Zhang G."/>
        </authorList>
    </citation>
    <scope>NUCLEOTIDE SEQUENCE [LARGE SCALE GENOMIC DNA]</scope>
    <source>
        <strain evidence="15">B10K-DU-001-19</strain>
        <tissue evidence="15">Muscle</tissue>
    </source>
</reference>
<dbReference type="GO" id="GO:0016423">
    <property type="term" value="F:tRNA (guanine) methyltransferase activity"/>
    <property type="evidence" value="ECO:0007669"/>
    <property type="project" value="TreeGrafter"/>
</dbReference>
<evidence type="ECO:0000256" key="7">
    <source>
        <dbReference type="ARBA" id="ARBA00050381"/>
    </source>
</evidence>
<name>A0A7K9GTV2_LOXLE</name>
<evidence type="ECO:0000256" key="1">
    <source>
        <dbReference type="ARBA" id="ARBA00004123"/>
    </source>
</evidence>
<evidence type="ECO:0000256" key="4">
    <source>
        <dbReference type="ARBA" id="ARBA00022679"/>
    </source>
</evidence>
<dbReference type="Gene3D" id="3.30.2130.30">
    <property type="match status" value="1"/>
</dbReference>
<organism evidence="15 16">
    <name type="scientific">Loxia leucoptera</name>
    <name type="common">White-winged crossbill</name>
    <dbReference type="NCBI Taxonomy" id="96539"/>
    <lineage>
        <taxon>Eukaryota</taxon>
        <taxon>Metazoa</taxon>
        <taxon>Chordata</taxon>
        <taxon>Craniata</taxon>
        <taxon>Vertebrata</taxon>
        <taxon>Euteleostomi</taxon>
        <taxon>Archelosauria</taxon>
        <taxon>Archosauria</taxon>
        <taxon>Dinosauria</taxon>
        <taxon>Saurischia</taxon>
        <taxon>Theropoda</taxon>
        <taxon>Coelurosauria</taxon>
        <taxon>Aves</taxon>
        <taxon>Neognathae</taxon>
        <taxon>Neoaves</taxon>
        <taxon>Telluraves</taxon>
        <taxon>Australaves</taxon>
        <taxon>Passeriformes</taxon>
        <taxon>Passeroidea</taxon>
        <taxon>Fringillidae</taxon>
        <taxon>Carduelinae</taxon>
        <taxon>Loxia</taxon>
    </lineage>
</organism>
<dbReference type="Gene3D" id="3.40.50.150">
    <property type="entry name" value="Vaccinia Virus protein VP39"/>
    <property type="match status" value="1"/>
</dbReference>
<dbReference type="InterPro" id="IPR004114">
    <property type="entry name" value="THUMP_dom"/>
</dbReference>
<evidence type="ECO:0000256" key="2">
    <source>
        <dbReference type="ARBA" id="ARBA00008361"/>
    </source>
</evidence>
<protein>
    <recommendedName>
        <fullName evidence="10">U6 snRNA (guanine-N(2))-methyltransferase THUMPD2</fullName>
    </recommendedName>
    <alternativeName>
        <fullName evidence="11">THUMP domain-containing protein 2</fullName>
    </alternativeName>
</protein>
<evidence type="ECO:0000256" key="12">
    <source>
        <dbReference type="PROSITE-ProRule" id="PRU00529"/>
    </source>
</evidence>
<keyword evidence="16" id="KW-1185">Reference proteome</keyword>